<evidence type="ECO:0000313" key="4">
    <source>
        <dbReference type="EMBL" id="CAF4054730.1"/>
    </source>
</evidence>
<dbReference type="EMBL" id="CAJOBH010004604">
    <property type="protein sequence ID" value="CAF3996016.1"/>
    <property type="molecule type" value="Genomic_DNA"/>
</dbReference>
<evidence type="ECO:0000313" key="6">
    <source>
        <dbReference type="Proteomes" id="UP000663855"/>
    </source>
</evidence>
<dbReference type="EMBL" id="CAJOBJ010006224">
    <property type="protein sequence ID" value="CAF4054730.1"/>
    <property type="molecule type" value="Genomic_DNA"/>
</dbReference>
<accession>A0A814MMC5</accession>
<dbReference type="Proteomes" id="UP000676336">
    <property type="component" value="Unassembled WGS sequence"/>
</dbReference>
<evidence type="ECO:0000313" key="2">
    <source>
        <dbReference type="EMBL" id="CAF1078420.1"/>
    </source>
</evidence>
<dbReference type="EMBL" id="CAJOBI010232354">
    <property type="protein sequence ID" value="CAF5067468.1"/>
    <property type="molecule type" value="Genomic_DNA"/>
</dbReference>
<dbReference type="AlphaFoldDB" id="A0A814MMC5"/>
<evidence type="ECO:0000313" key="5">
    <source>
        <dbReference type="EMBL" id="CAF5067468.1"/>
    </source>
</evidence>
<sequence>MTSCTPLFTLIMIYFTIDVHLSYKISPEMREFNHIISDDNHLVLTAQDYPQNQGLNSHRLSDSFQQRNFQDDRFETNNDELRNIKFNTRYNQLGS</sequence>
<dbReference type="Proteomes" id="UP000663855">
    <property type="component" value="Unassembled WGS sequence"/>
</dbReference>
<reference evidence="2" key="1">
    <citation type="submission" date="2021-02" db="EMBL/GenBank/DDBJ databases">
        <authorList>
            <person name="Nowell W R."/>
        </authorList>
    </citation>
    <scope>NUCLEOTIDE SEQUENCE</scope>
</reference>
<dbReference type="EMBL" id="CAJNOV010001781">
    <property type="protein sequence ID" value="CAF1078420.1"/>
    <property type="molecule type" value="Genomic_DNA"/>
</dbReference>
<proteinExistence type="predicted"/>
<keyword evidence="1" id="KW-0732">Signal</keyword>
<feature type="chain" id="PRO_5035601528" evidence="1">
    <location>
        <begin position="23"/>
        <end position="95"/>
    </location>
</feature>
<organism evidence="2 6">
    <name type="scientific">Rotaria magnacalcarata</name>
    <dbReference type="NCBI Taxonomy" id="392030"/>
    <lineage>
        <taxon>Eukaryota</taxon>
        <taxon>Metazoa</taxon>
        <taxon>Spiralia</taxon>
        <taxon>Gnathifera</taxon>
        <taxon>Rotifera</taxon>
        <taxon>Eurotatoria</taxon>
        <taxon>Bdelloidea</taxon>
        <taxon>Philodinida</taxon>
        <taxon>Philodinidae</taxon>
        <taxon>Rotaria</taxon>
    </lineage>
</organism>
<comment type="caution">
    <text evidence="2">The sequence shown here is derived from an EMBL/GenBank/DDBJ whole genome shotgun (WGS) entry which is preliminary data.</text>
</comment>
<evidence type="ECO:0000313" key="3">
    <source>
        <dbReference type="EMBL" id="CAF3996016.1"/>
    </source>
</evidence>
<dbReference type="Proteomes" id="UP000681967">
    <property type="component" value="Unassembled WGS sequence"/>
</dbReference>
<evidence type="ECO:0000256" key="1">
    <source>
        <dbReference type="SAM" id="SignalP"/>
    </source>
</evidence>
<name>A0A814MMC5_9BILA</name>
<protein>
    <submittedName>
        <fullName evidence="2">Uncharacterized protein</fullName>
    </submittedName>
</protein>
<feature type="signal peptide" evidence="1">
    <location>
        <begin position="1"/>
        <end position="22"/>
    </location>
</feature>
<dbReference type="Proteomes" id="UP000681720">
    <property type="component" value="Unassembled WGS sequence"/>
</dbReference>
<gene>
    <name evidence="3" type="ORF">BYL167_LOCUS13420</name>
    <name evidence="2" type="ORF">CJN711_LOCUS6076</name>
    <name evidence="4" type="ORF">GIL414_LOCUS14617</name>
    <name evidence="5" type="ORF">SMN809_LOCUS60103</name>
</gene>